<organism evidence="13 14">
    <name type="scientific">Sterolibacterium denitrificans</name>
    <dbReference type="NCBI Taxonomy" id="157592"/>
    <lineage>
        <taxon>Bacteria</taxon>
        <taxon>Pseudomonadati</taxon>
        <taxon>Pseudomonadota</taxon>
        <taxon>Betaproteobacteria</taxon>
        <taxon>Nitrosomonadales</taxon>
        <taxon>Sterolibacteriaceae</taxon>
        <taxon>Sterolibacterium</taxon>
    </lineage>
</organism>
<dbReference type="HAMAP" id="MF_00097">
    <property type="entry name" value="TMP_synthase"/>
    <property type="match status" value="1"/>
</dbReference>
<evidence type="ECO:0000313" key="14">
    <source>
        <dbReference type="Proteomes" id="UP000242886"/>
    </source>
</evidence>
<dbReference type="GO" id="GO:0009228">
    <property type="term" value="P:thiamine biosynthetic process"/>
    <property type="evidence" value="ECO:0007669"/>
    <property type="project" value="UniProtKB-KW"/>
</dbReference>
<sequence length="233" mass="24286">MKPVKPVNPMTQPEAAARLRGLYAITPEDPLLPRLSTLVEAALQGGVRLLQYRNKTAPAPLRRAQAAEMLRLCHAHDALLIINDDLPLALELNADGVHLGRDDHGADIAVARAALGPGKILGISCYADPARAAAAAQAGASYVAFGSLYPSPTKPQAPPAPLALLGEARRCGLPVAAIGGITLDNAPATIAAGADMLAVISDLFDAADITARARAYRALFTSFHSQRGSHESQ</sequence>
<comment type="catalytic activity">
    <reaction evidence="8 9 10">
        <text>2-[(2R,5Z)-2-carboxy-4-methylthiazol-5(2H)-ylidene]ethyl phosphate + 4-amino-2-methyl-5-(diphosphooxymethyl)pyrimidine + 2 H(+) = thiamine phosphate + CO2 + diphosphate</text>
        <dbReference type="Rhea" id="RHEA:47844"/>
        <dbReference type="ChEBI" id="CHEBI:15378"/>
        <dbReference type="ChEBI" id="CHEBI:16526"/>
        <dbReference type="ChEBI" id="CHEBI:33019"/>
        <dbReference type="ChEBI" id="CHEBI:37575"/>
        <dbReference type="ChEBI" id="CHEBI:57841"/>
        <dbReference type="ChEBI" id="CHEBI:62899"/>
        <dbReference type="EC" id="2.5.1.3"/>
    </reaction>
</comment>
<evidence type="ECO:0000256" key="9">
    <source>
        <dbReference type="HAMAP-Rule" id="MF_00097"/>
    </source>
</evidence>
<evidence type="ECO:0000256" key="1">
    <source>
        <dbReference type="ARBA" id="ARBA00005165"/>
    </source>
</evidence>
<feature type="binding site" evidence="9">
    <location>
        <position position="124"/>
    </location>
    <ligand>
        <name>4-amino-2-methyl-5-(diphosphooxymethyl)pyrimidine</name>
        <dbReference type="ChEBI" id="CHEBI:57841"/>
    </ligand>
</feature>
<keyword evidence="2 9" id="KW-0808">Transferase</keyword>
<dbReference type="InterPro" id="IPR013785">
    <property type="entry name" value="Aldolase_TIM"/>
</dbReference>
<feature type="binding site" evidence="9">
    <location>
        <position position="84"/>
    </location>
    <ligand>
        <name>Mg(2+)</name>
        <dbReference type="ChEBI" id="CHEBI:18420"/>
    </ligand>
</feature>
<dbReference type="PANTHER" id="PTHR20857">
    <property type="entry name" value="THIAMINE-PHOSPHATE PYROPHOSPHORYLASE"/>
    <property type="match status" value="1"/>
</dbReference>
<evidence type="ECO:0000256" key="2">
    <source>
        <dbReference type="ARBA" id="ARBA00022679"/>
    </source>
</evidence>
<dbReference type="GO" id="GO:0009229">
    <property type="term" value="P:thiamine diphosphate biosynthetic process"/>
    <property type="evidence" value="ECO:0007669"/>
    <property type="project" value="UniProtKB-UniRule"/>
</dbReference>
<evidence type="ECO:0000256" key="6">
    <source>
        <dbReference type="ARBA" id="ARBA00047334"/>
    </source>
</evidence>
<feature type="binding site" evidence="9">
    <location>
        <position position="154"/>
    </location>
    <ligand>
        <name>4-amino-2-methyl-5-(diphosphooxymethyl)pyrimidine</name>
        <dbReference type="ChEBI" id="CHEBI:57841"/>
    </ligand>
</feature>
<comment type="cofactor">
    <cofactor evidence="9">
        <name>Mg(2+)</name>
        <dbReference type="ChEBI" id="CHEBI:18420"/>
    </cofactor>
    <text evidence="9">Binds 1 Mg(2+) ion per subunit.</text>
</comment>
<feature type="binding site" evidence="9">
    <location>
        <position position="103"/>
    </location>
    <ligand>
        <name>Mg(2+)</name>
        <dbReference type="ChEBI" id="CHEBI:18420"/>
    </ligand>
</feature>
<dbReference type="PANTHER" id="PTHR20857:SF15">
    <property type="entry name" value="THIAMINE-PHOSPHATE SYNTHASE"/>
    <property type="match status" value="1"/>
</dbReference>
<dbReference type="UniPathway" id="UPA00060">
    <property type="reaction ID" value="UER00141"/>
</dbReference>
<dbReference type="InterPro" id="IPR036206">
    <property type="entry name" value="ThiamineP_synth_sf"/>
</dbReference>
<dbReference type="GO" id="GO:0005737">
    <property type="term" value="C:cytoplasm"/>
    <property type="evidence" value="ECO:0007669"/>
    <property type="project" value="TreeGrafter"/>
</dbReference>
<dbReference type="Pfam" id="PF02581">
    <property type="entry name" value="TMP-TENI"/>
    <property type="match status" value="1"/>
</dbReference>
<dbReference type="EC" id="2.5.1.3" evidence="9"/>
<keyword evidence="5 9" id="KW-0784">Thiamine biosynthesis</keyword>
<keyword evidence="3 9" id="KW-0479">Metal-binding</keyword>
<proteinExistence type="inferred from homology"/>
<evidence type="ECO:0000256" key="5">
    <source>
        <dbReference type="ARBA" id="ARBA00022977"/>
    </source>
</evidence>
<dbReference type="GO" id="GO:0004789">
    <property type="term" value="F:thiamine-phosphate diphosphorylase activity"/>
    <property type="evidence" value="ECO:0007669"/>
    <property type="project" value="UniProtKB-UniRule"/>
</dbReference>
<dbReference type="AlphaFoldDB" id="A0A7Z7HPT7"/>
<dbReference type="CDD" id="cd00564">
    <property type="entry name" value="TMP_TenI"/>
    <property type="match status" value="1"/>
</dbReference>
<dbReference type="NCBIfam" id="TIGR00693">
    <property type="entry name" value="thiE"/>
    <property type="match status" value="1"/>
</dbReference>
<keyword evidence="14" id="KW-1185">Reference proteome</keyword>
<feature type="binding site" evidence="9">
    <location>
        <position position="180"/>
    </location>
    <ligand>
        <name>2-[(2R,5Z)-2-carboxy-4-methylthiazol-5(2H)-ylidene]ethyl phosphate</name>
        <dbReference type="ChEBI" id="CHEBI:62899"/>
    </ligand>
</feature>
<reference evidence="13" key="1">
    <citation type="submission" date="2017-03" db="EMBL/GenBank/DDBJ databases">
        <authorList>
            <consortium name="AG Boll"/>
        </authorList>
    </citation>
    <scope>NUCLEOTIDE SEQUENCE [LARGE SCALE GENOMIC DNA]</scope>
    <source>
        <strain evidence="13">Chol</strain>
    </source>
</reference>
<feature type="binding site" evidence="9">
    <location>
        <position position="83"/>
    </location>
    <ligand>
        <name>4-amino-2-methyl-5-(diphosphooxymethyl)pyrimidine</name>
        <dbReference type="ChEBI" id="CHEBI:57841"/>
    </ligand>
</feature>
<dbReference type="SUPFAM" id="SSF51391">
    <property type="entry name" value="Thiamin phosphate synthase"/>
    <property type="match status" value="1"/>
</dbReference>
<evidence type="ECO:0000256" key="7">
    <source>
        <dbReference type="ARBA" id="ARBA00047851"/>
    </source>
</evidence>
<keyword evidence="4 9" id="KW-0460">Magnesium</keyword>
<comment type="similarity">
    <text evidence="9 10">Belongs to the thiamine-phosphate synthase family.</text>
</comment>
<evidence type="ECO:0000313" key="13">
    <source>
        <dbReference type="EMBL" id="SMB23512.1"/>
    </source>
</evidence>
<evidence type="ECO:0000256" key="8">
    <source>
        <dbReference type="ARBA" id="ARBA00047883"/>
    </source>
</evidence>
<evidence type="ECO:0000256" key="3">
    <source>
        <dbReference type="ARBA" id="ARBA00022723"/>
    </source>
</evidence>
<evidence type="ECO:0000256" key="11">
    <source>
        <dbReference type="RuleBase" id="RU004253"/>
    </source>
</evidence>
<name>A0A7Z7HPT7_9PROT</name>
<dbReference type="InterPro" id="IPR022998">
    <property type="entry name" value="ThiamineP_synth_TenI"/>
</dbReference>
<dbReference type="Gene3D" id="3.20.20.70">
    <property type="entry name" value="Aldolase class I"/>
    <property type="match status" value="1"/>
</dbReference>
<accession>A0A7Z7HPT7</accession>
<dbReference type="Proteomes" id="UP000242886">
    <property type="component" value="Chromosome SDENCHOL"/>
</dbReference>
<comment type="catalytic activity">
    <reaction evidence="7 9 10">
        <text>2-(2-carboxy-4-methylthiazol-5-yl)ethyl phosphate + 4-amino-2-methyl-5-(diphosphooxymethyl)pyrimidine + 2 H(+) = thiamine phosphate + CO2 + diphosphate</text>
        <dbReference type="Rhea" id="RHEA:47848"/>
        <dbReference type="ChEBI" id="CHEBI:15378"/>
        <dbReference type="ChEBI" id="CHEBI:16526"/>
        <dbReference type="ChEBI" id="CHEBI:33019"/>
        <dbReference type="ChEBI" id="CHEBI:37575"/>
        <dbReference type="ChEBI" id="CHEBI:57841"/>
        <dbReference type="ChEBI" id="CHEBI:62890"/>
        <dbReference type="EC" id="2.5.1.3"/>
    </reaction>
</comment>
<feature type="binding site" evidence="9">
    <location>
        <begin position="151"/>
        <end position="153"/>
    </location>
    <ligand>
        <name>2-[(2R,5Z)-2-carboxy-4-methylthiazol-5(2H)-ylidene]ethyl phosphate</name>
        <dbReference type="ChEBI" id="CHEBI:62899"/>
    </ligand>
</feature>
<evidence type="ECO:0000259" key="12">
    <source>
        <dbReference type="Pfam" id="PF02581"/>
    </source>
</evidence>
<dbReference type="InterPro" id="IPR034291">
    <property type="entry name" value="TMP_synthase"/>
</dbReference>
<feature type="binding site" evidence="9">
    <location>
        <begin position="51"/>
        <end position="55"/>
    </location>
    <ligand>
        <name>4-amino-2-methyl-5-(diphosphooxymethyl)pyrimidine</name>
        <dbReference type="ChEBI" id="CHEBI:57841"/>
    </ligand>
</feature>
<comment type="pathway">
    <text evidence="1 9 11">Cofactor biosynthesis; thiamine diphosphate biosynthesis; thiamine phosphate from 4-amino-2-methyl-5-diphosphomethylpyrimidine and 4-methyl-5-(2-phosphoethyl)-thiazole: step 1/1.</text>
</comment>
<comment type="function">
    <text evidence="9">Condenses 4-methyl-5-(beta-hydroxyethyl)thiazole monophosphate (THZ-P) and 2-methyl-4-amino-5-hydroxymethyl pyrimidine pyrophosphate (HMP-PP) to form thiamine monophosphate (TMP).</text>
</comment>
<evidence type="ECO:0000256" key="10">
    <source>
        <dbReference type="RuleBase" id="RU003826"/>
    </source>
</evidence>
<evidence type="ECO:0000256" key="4">
    <source>
        <dbReference type="ARBA" id="ARBA00022842"/>
    </source>
</evidence>
<gene>
    <name evidence="9 13" type="primary">thiE</name>
    <name evidence="13" type="ORF">SDENCHOL_10856</name>
</gene>
<feature type="domain" description="Thiamine phosphate synthase/TenI" evidence="12">
    <location>
        <begin position="22"/>
        <end position="202"/>
    </location>
</feature>
<dbReference type="GO" id="GO:0000287">
    <property type="term" value="F:magnesium ion binding"/>
    <property type="evidence" value="ECO:0007669"/>
    <property type="project" value="UniProtKB-UniRule"/>
</dbReference>
<feature type="binding site" evidence="9">
    <location>
        <begin position="200"/>
        <end position="201"/>
    </location>
    <ligand>
        <name>2-[(2R,5Z)-2-carboxy-4-methylthiazol-5(2H)-ylidene]ethyl phosphate</name>
        <dbReference type="ChEBI" id="CHEBI:62899"/>
    </ligand>
</feature>
<dbReference type="EMBL" id="LT837803">
    <property type="protein sequence ID" value="SMB23512.1"/>
    <property type="molecule type" value="Genomic_DNA"/>
</dbReference>
<comment type="catalytic activity">
    <reaction evidence="6 9 10">
        <text>4-methyl-5-(2-phosphooxyethyl)-thiazole + 4-amino-2-methyl-5-(diphosphooxymethyl)pyrimidine + H(+) = thiamine phosphate + diphosphate</text>
        <dbReference type="Rhea" id="RHEA:22328"/>
        <dbReference type="ChEBI" id="CHEBI:15378"/>
        <dbReference type="ChEBI" id="CHEBI:33019"/>
        <dbReference type="ChEBI" id="CHEBI:37575"/>
        <dbReference type="ChEBI" id="CHEBI:57841"/>
        <dbReference type="ChEBI" id="CHEBI:58296"/>
        <dbReference type="EC" id="2.5.1.3"/>
    </reaction>
</comment>
<protein>
    <recommendedName>
        <fullName evidence="9">Thiamine-phosphate synthase</fullName>
        <shortName evidence="9">TP synthase</shortName>
        <shortName evidence="9">TPS</shortName>
        <ecNumber evidence="9">2.5.1.3</ecNumber>
    </recommendedName>
    <alternativeName>
        <fullName evidence="9">Thiamine-phosphate pyrophosphorylase</fullName>
        <shortName evidence="9">TMP pyrophosphorylase</shortName>
        <shortName evidence="9">TMP-PPase</shortName>
    </alternativeName>
</protein>